<evidence type="ECO:0000313" key="1">
    <source>
        <dbReference type="EMBL" id="KAJ8114268.1"/>
    </source>
</evidence>
<protein>
    <submittedName>
        <fullName evidence="1">Uncharacterized protein</fullName>
    </submittedName>
</protein>
<comment type="caution">
    <text evidence="1">The sequence shown here is derived from an EMBL/GenBank/DDBJ whole genome shotgun (WGS) entry which is preliminary data.</text>
</comment>
<dbReference type="EMBL" id="JAPHNI010000204">
    <property type="protein sequence ID" value="KAJ8114268.1"/>
    <property type="molecule type" value="Genomic_DNA"/>
</dbReference>
<gene>
    <name evidence="1" type="ORF">OPT61_g3822</name>
</gene>
<dbReference type="Proteomes" id="UP001153331">
    <property type="component" value="Unassembled WGS sequence"/>
</dbReference>
<keyword evidence="2" id="KW-1185">Reference proteome</keyword>
<name>A0ACC2IGL2_9PLEO</name>
<reference evidence="1" key="1">
    <citation type="submission" date="2022-11" db="EMBL/GenBank/DDBJ databases">
        <title>Genome Sequence of Boeremia exigua.</title>
        <authorList>
            <person name="Buettner E."/>
        </authorList>
    </citation>
    <scope>NUCLEOTIDE SEQUENCE</scope>
    <source>
        <strain evidence="1">CU02</strain>
    </source>
</reference>
<proteinExistence type="predicted"/>
<sequence length="388" mass="43778">MASLGNSETFRFLDLPKEIRDKIYRNLLCTFGSRPTTRNRPVGEPDSHFFNDLAVVEHAVDTSILFTSKQIHREAYDTMVKTNRFVRVTTPGDIPLRLCAIGLFDGSKQLGDAYKGTLFSVEPCSFMFLSRDMGVFCDILMDGATHINGFGTRVVLKIDVAPGSILDSSPYKYPISDFFSETTQLALLRPFRSHLRGFKKVKVRGLVARNIAEVVEEEIASDMAASTYPGKIEEASMLWLDAALEIDQLHHGSSWPSPTVKGGVPFVARVAELYLLLRLNIIQTKLLRMEKGDRSAGLLAEDSIKMAELSLRKGYWMSDFRWQPKDVHKAKLRYRHEVLRRMVGDPNTINLAVTLIDSAHRLLPEDAGIMREQDMISDWQESVSYGMP</sequence>
<accession>A0ACC2IGL2</accession>
<organism evidence="1 2">
    <name type="scientific">Boeremia exigua</name>
    <dbReference type="NCBI Taxonomy" id="749465"/>
    <lineage>
        <taxon>Eukaryota</taxon>
        <taxon>Fungi</taxon>
        <taxon>Dikarya</taxon>
        <taxon>Ascomycota</taxon>
        <taxon>Pezizomycotina</taxon>
        <taxon>Dothideomycetes</taxon>
        <taxon>Pleosporomycetidae</taxon>
        <taxon>Pleosporales</taxon>
        <taxon>Pleosporineae</taxon>
        <taxon>Didymellaceae</taxon>
        <taxon>Boeremia</taxon>
    </lineage>
</organism>
<evidence type="ECO:0000313" key="2">
    <source>
        <dbReference type="Proteomes" id="UP001153331"/>
    </source>
</evidence>